<reference evidence="3" key="1">
    <citation type="submission" date="2014-01" db="EMBL/GenBank/DDBJ databases">
        <title>The genome of the white-rot fungus Pycnoporus cinnabarinus: a basidiomycete model with a versatile arsenal for lignocellulosic biomass breakdown.</title>
        <authorList>
            <person name="Levasseur A."/>
            <person name="Lomascolo A."/>
            <person name="Ruiz-Duenas F.J."/>
            <person name="Uzan E."/>
            <person name="Piumi F."/>
            <person name="Kues U."/>
            <person name="Ram A.F.J."/>
            <person name="Murat C."/>
            <person name="Haon M."/>
            <person name="Benoit I."/>
            <person name="Arfi Y."/>
            <person name="Chevret D."/>
            <person name="Drula E."/>
            <person name="Kwon M.J."/>
            <person name="Gouret P."/>
            <person name="Lesage-Meessen L."/>
            <person name="Lombard V."/>
            <person name="Mariette J."/>
            <person name="Noirot C."/>
            <person name="Park J."/>
            <person name="Patyshakuliyeva A."/>
            <person name="Wieneger R.A.B."/>
            <person name="Wosten H.A.B."/>
            <person name="Martin F."/>
            <person name="Coutinho P.M."/>
            <person name="de Vries R."/>
            <person name="Martinez A.T."/>
            <person name="Klopp C."/>
            <person name="Pontarotti P."/>
            <person name="Henrissat B."/>
            <person name="Record E."/>
        </authorList>
    </citation>
    <scope>NUCLEOTIDE SEQUENCE [LARGE SCALE GENOMIC DNA]</scope>
    <source>
        <strain evidence="3">BRFM137</strain>
    </source>
</reference>
<feature type="region of interest" description="Disordered" evidence="1">
    <location>
        <begin position="284"/>
        <end position="303"/>
    </location>
</feature>
<evidence type="ECO:0000256" key="1">
    <source>
        <dbReference type="SAM" id="MobiDB-lite"/>
    </source>
</evidence>
<dbReference type="OrthoDB" id="3252362at2759"/>
<keyword evidence="4" id="KW-1185">Reference proteome</keyword>
<accession>A0A060SYC0</accession>
<evidence type="ECO:0000256" key="2">
    <source>
        <dbReference type="SAM" id="SignalP"/>
    </source>
</evidence>
<dbReference type="STRING" id="5643.A0A060SYC0"/>
<feature type="chain" id="PRO_5001587490" evidence="2">
    <location>
        <begin position="18"/>
        <end position="643"/>
    </location>
</feature>
<dbReference type="EMBL" id="CCBP010000457">
    <property type="protein sequence ID" value="CDO77553.1"/>
    <property type="molecule type" value="Genomic_DNA"/>
</dbReference>
<dbReference type="HOGENOM" id="CLU_425865_0_0_1"/>
<comment type="caution">
    <text evidence="3">The sequence shown here is derived from an EMBL/GenBank/DDBJ whole genome shotgun (WGS) entry which is preliminary data.</text>
</comment>
<dbReference type="AlphaFoldDB" id="A0A060SYC0"/>
<feature type="compositionally biased region" description="Acidic residues" evidence="1">
    <location>
        <begin position="629"/>
        <end position="643"/>
    </location>
</feature>
<sequence>MCRFLLGLLIGLPLPNGMSPVRLLRAVRALLDFLYLAQYPAHTTQTLELLKEALRRFHANKAIFVDLGIRLNFKLPKLHSLEHYILSILLFGTTDNYDTQYTERLHIDFAKEAYRATNHKDELPQMTTWLKRREKILRHEIFINWRLRRLPGTSEARASSHSGGQASSGEHQAVSALGPTLQQDDRSHNSGLTRIRITRYPSVNSVTFAKAARAYGATLLPEALSRFVVQYRDPGLSLAEARREATSVYLRFESVPAFHRLKFILNDAQDLGIMDDSYDTAHARPARHDRRGRPVPGRFDTVLINEDGRGSTTGIHGYRVGRIRLIFKIPRRASERLFPGMIPPGQLAYVDWFSTFTAPNPVHGLYKVSRPRGRSGEKLPSVIPVNQIRRSCHLYPDFGPVAPRDWSSSTVLDQCEQFWVRLRHVVTAALLAPAVPAYVEGTAAQLTAHIEKNSEHLLGIPRKQRNDPADWAMVKSAIAIELASIRSTMKFKLDTSIKNKEDIYKLTAGIMMYGIRPKQEHWGRFAFLAKKKGDFWKYIDQSLRDVRESSHNEHPKNAVNRRMHETMFFARVLEVDISQFPIESGALTRSVFTNEGLTDLQIDTERVVSGFAVDDKVDDASNEACAGDNEADFPEDVPEEIAN</sequence>
<keyword evidence="2" id="KW-0732">Signal</keyword>
<proteinExistence type="predicted"/>
<protein>
    <submittedName>
        <fullName evidence="3">Uncharacterized protein</fullName>
    </submittedName>
</protein>
<feature type="region of interest" description="Disordered" evidence="1">
    <location>
        <begin position="619"/>
        <end position="643"/>
    </location>
</feature>
<evidence type="ECO:0000313" key="3">
    <source>
        <dbReference type="EMBL" id="CDO77553.1"/>
    </source>
</evidence>
<feature type="signal peptide" evidence="2">
    <location>
        <begin position="1"/>
        <end position="17"/>
    </location>
</feature>
<evidence type="ECO:0000313" key="4">
    <source>
        <dbReference type="Proteomes" id="UP000029665"/>
    </source>
</evidence>
<name>A0A060SYC0_PYCCI</name>
<feature type="compositionally biased region" description="Basic residues" evidence="1">
    <location>
        <begin position="284"/>
        <end position="293"/>
    </location>
</feature>
<gene>
    <name evidence="3" type="ORF">BN946_scf184912.g52</name>
</gene>
<organism evidence="3 4">
    <name type="scientific">Pycnoporus cinnabarinus</name>
    <name type="common">Cinnabar-red polypore</name>
    <name type="synonym">Trametes cinnabarina</name>
    <dbReference type="NCBI Taxonomy" id="5643"/>
    <lineage>
        <taxon>Eukaryota</taxon>
        <taxon>Fungi</taxon>
        <taxon>Dikarya</taxon>
        <taxon>Basidiomycota</taxon>
        <taxon>Agaricomycotina</taxon>
        <taxon>Agaricomycetes</taxon>
        <taxon>Polyporales</taxon>
        <taxon>Polyporaceae</taxon>
        <taxon>Trametes</taxon>
    </lineage>
</organism>
<feature type="region of interest" description="Disordered" evidence="1">
    <location>
        <begin position="154"/>
        <end position="173"/>
    </location>
</feature>
<dbReference type="Proteomes" id="UP000029665">
    <property type="component" value="Unassembled WGS sequence"/>
</dbReference>
<feature type="compositionally biased region" description="Low complexity" evidence="1">
    <location>
        <begin position="159"/>
        <end position="173"/>
    </location>
</feature>